<evidence type="ECO:0000313" key="2">
    <source>
        <dbReference type="Proteomes" id="UP000295727"/>
    </source>
</evidence>
<evidence type="ECO:0000313" key="1">
    <source>
        <dbReference type="EMBL" id="QBR00489.1"/>
    </source>
</evidence>
<organism evidence="1 2">
    <name type="scientific">Paraburkholderia pallida</name>
    <dbReference type="NCBI Taxonomy" id="2547399"/>
    <lineage>
        <taxon>Bacteria</taxon>
        <taxon>Pseudomonadati</taxon>
        <taxon>Pseudomonadota</taxon>
        <taxon>Betaproteobacteria</taxon>
        <taxon>Burkholderiales</taxon>
        <taxon>Burkholderiaceae</taxon>
        <taxon>Paraburkholderia</taxon>
    </lineage>
</organism>
<protein>
    <submittedName>
        <fullName evidence="1">Uncharacterized protein</fullName>
    </submittedName>
</protein>
<proteinExistence type="predicted"/>
<dbReference type="OrthoDB" id="9020711at2"/>
<reference evidence="1 2" key="1">
    <citation type="submission" date="2019-03" db="EMBL/GenBank/DDBJ databases">
        <title>Paraburkholderia sp. 7MH5, isolated from subtropical forest soil.</title>
        <authorList>
            <person name="Gao Z.-H."/>
            <person name="Qiu L.-H."/>
        </authorList>
    </citation>
    <scope>NUCLEOTIDE SEQUENCE [LARGE SCALE GENOMIC DNA]</scope>
    <source>
        <strain evidence="1 2">7MH5</strain>
    </source>
</reference>
<sequence length="190" mass="20713">MKPIRLQVEMPVIGTFSIKGRSGSGEIEQPVETTVIGLRRREYNGVLVARSAMALAFVPEQFRRHLREAKRLVDGEYAWCVATAAANKKSLAPFMASGDREWGVEESNVSGIKVSSSKSNITKHRATLDEKVMLRVLSEAVAKAAGIDLDADGVSVRSFVTSRDSSTGFHKEAVVEITVDHDAQPRAADE</sequence>
<keyword evidence="2" id="KW-1185">Reference proteome</keyword>
<dbReference type="RefSeq" id="WP_134754178.1">
    <property type="nucleotide sequence ID" value="NZ_CP038149.1"/>
</dbReference>
<dbReference type="Proteomes" id="UP000295727">
    <property type="component" value="Chromosome 2"/>
</dbReference>
<name>A0A4P7CWC5_9BURK</name>
<gene>
    <name evidence="1" type="ORF">E1956_25995</name>
</gene>
<dbReference type="KEGG" id="ppai:E1956_25995"/>
<dbReference type="AlphaFoldDB" id="A0A4P7CWC5"/>
<accession>A0A4P7CWC5</accession>
<dbReference type="EMBL" id="CP038149">
    <property type="protein sequence ID" value="QBR00489.1"/>
    <property type="molecule type" value="Genomic_DNA"/>
</dbReference>